<organism evidence="8 9">
    <name type="scientific">Ferrimonas balearica (strain DSM 9799 / CCM 4581 / KCTC 23876 / PAT)</name>
    <dbReference type="NCBI Taxonomy" id="550540"/>
    <lineage>
        <taxon>Bacteria</taxon>
        <taxon>Pseudomonadati</taxon>
        <taxon>Pseudomonadota</taxon>
        <taxon>Gammaproteobacteria</taxon>
        <taxon>Alteromonadales</taxon>
        <taxon>Ferrimonadaceae</taxon>
        <taxon>Ferrimonas</taxon>
    </lineage>
</organism>
<dbReference type="HOGENOM" id="CLU_053061_1_1_6"/>
<evidence type="ECO:0000313" key="9">
    <source>
        <dbReference type="Proteomes" id="UP000006683"/>
    </source>
</evidence>
<dbReference type="RefSeq" id="WP_013346906.1">
    <property type="nucleotide sequence ID" value="NC_014541.1"/>
</dbReference>
<dbReference type="OrthoDB" id="506370at2"/>
<dbReference type="STRING" id="550540.Fbal_3402"/>
<evidence type="ECO:0000256" key="4">
    <source>
        <dbReference type="ARBA" id="ARBA00023004"/>
    </source>
</evidence>
<reference evidence="8 9" key="1">
    <citation type="journal article" date="2010" name="Stand. Genomic Sci.">
        <title>Complete genome sequence of Ferrimonas balearica type strain (PAT).</title>
        <authorList>
            <person name="Nolan M."/>
            <person name="Sikorski J."/>
            <person name="Davenport K."/>
            <person name="Lucas S."/>
            <person name="Glavina Del Rio T."/>
            <person name="Tice H."/>
            <person name="Cheng J."/>
            <person name="Goodwin L."/>
            <person name="Pitluck S."/>
            <person name="Liolios K."/>
            <person name="Ivanova N."/>
            <person name="Mavromatis K."/>
            <person name="Ovchinnikova G."/>
            <person name="Pati A."/>
            <person name="Chen A."/>
            <person name="Palaniappan K."/>
            <person name="Land M."/>
            <person name="Hauser L."/>
            <person name="Chang Y."/>
            <person name="Jeffries C."/>
            <person name="Tapia R."/>
            <person name="Brettin T."/>
            <person name="Detter J."/>
            <person name="Han C."/>
            <person name="Yasawong M."/>
            <person name="Rohde M."/>
            <person name="Tindall B."/>
            <person name="Goker M."/>
            <person name="Woyke T."/>
            <person name="Bristow J."/>
            <person name="Eisen J."/>
            <person name="Markowitz V."/>
            <person name="Hugenholtz P."/>
            <person name="Kyrpides N."/>
            <person name="Klenk H."/>
            <person name="Lapidus A."/>
        </authorList>
    </citation>
    <scope>NUCLEOTIDE SEQUENCE [LARGE SCALE GENOMIC DNA]</scope>
    <source>
        <strain evidence="9">DSM 9799 / CCM 4581 / KCTC 23876 / PAT</strain>
    </source>
</reference>
<dbReference type="Pfam" id="PF07063">
    <property type="entry name" value="HGLS"/>
    <property type="match status" value="1"/>
</dbReference>
<evidence type="ECO:0000313" key="8">
    <source>
        <dbReference type="EMBL" id="ADN77600.1"/>
    </source>
</evidence>
<dbReference type="AlphaFoldDB" id="E1SM91"/>
<name>E1SM91_FERBD</name>
<evidence type="ECO:0000256" key="5">
    <source>
        <dbReference type="ARBA" id="ARBA00035013"/>
    </source>
</evidence>
<accession>E1SM91</accession>
<dbReference type="KEGG" id="fbl:Fbal_3402"/>
<protein>
    <recommendedName>
        <fullName evidence="6">2-oxoadipate dioxygenase/decarboxylase</fullName>
        <ecNumber evidence="6">1.13.11.93</ecNumber>
    </recommendedName>
    <alternativeName>
        <fullName evidence="7">2-hydroxyglutarate synthase</fullName>
    </alternativeName>
</protein>
<dbReference type="EC" id="1.13.11.93" evidence="6"/>
<dbReference type="GO" id="GO:0051213">
    <property type="term" value="F:dioxygenase activity"/>
    <property type="evidence" value="ECO:0007669"/>
    <property type="project" value="UniProtKB-KW"/>
</dbReference>
<dbReference type="EMBL" id="CP002209">
    <property type="protein sequence ID" value="ADN77600.1"/>
    <property type="molecule type" value="Genomic_DNA"/>
</dbReference>
<gene>
    <name evidence="8" type="ordered locus">Fbal_3402</name>
</gene>
<keyword evidence="4" id="KW-0408">Iron</keyword>
<comment type="similarity">
    <text evidence="5">Belongs to the 2-oxoadipate dioxygenase/decarboxylase family.</text>
</comment>
<evidence type="ECO:0000256" key="2">
    <source>
        <dbReference type="ARBA" id="ARBA00022964"/>
    </source>
</evidence>
<keyword evidence="9" id="KW-1185">Reference proteome</keyword>
<dbReference type="eggNOG" id="COG5383">
    <property type="taxonomic scope" value="Bacteria"/>
</dbReference>
<evidence type="ECO:0000256" key="7">
    <source>
        <dbReference type="ARBA" id="ARBA00035045"/>
    </source>
</evidence>
<sequence length="267" mass="29208">MSKAHTVTSLFDALWRDYQQQCPSATAIHRLLGGGAAIINDHVAFRTFNLPEVGLEKLAAHFLALGYEPKGEYRFEQKKLAARHFEHPDPTAPKVFISELLLEECSAELKATVEAMVAQLSAGAAEQPDFLYSGAQWRVSEAQYRALLAESEYAAWLAAFGYRANHFTVNVNELADYPTLASVNQALKDAGFALNVSGGEIKGSPEVLLEQSSTLADKVAVSFSDAEVVIPSCFYEFALRYPKPDGELYTGFVAASADKIFESTDAR</sequence>
<dbReference type="PANTHER" id="PTHR31136:SF5">
    <property type="entry name" value="2-OXOADIPATE DIOXYGENASE_DECARBOXYLASE, CHLOROPLASTIC"/>
    <property type="match status" value="1"/>
</dbReference>
<dbReference type="Gene3D" id="3.10.180.50">
    <property type="match status" value="1"/>
</dbReference>
<proteinExistence type="inferred from homology"/>
<evidence type="ECO:0000256" key="6">
    <source>
        <dbReference type="ARBA" id="ARBA00035023"/>
    </source>
</evidence>
<dbReference type="InterPro" id="IPR009770">
    <property type="entry name" value="HGLS"/>
</dbReference>
<keyword evidence="2" id="KW-0223">Dioxygenase</keyword>
<dbReference type="GeneID" id="67183617"/>
<keyword evidence="3" id="KW-0560">Oxidoreductase</keyword>
<dbReference type="Proteomes" id="UP000006683">
    <property type="component" value="Chromosome"/>
</dbReference>
<dbReference type="CDD" id="cd16350">
    <property type="entry name" value="VOC_like"/>
    <property type="match status" value="1"/>
</dbReference>
<dbReference type="PANTHER" id="PTHR31136">
    <property type="entry name" value="DUF1338 DOMAIN-CONTAINING PROTEIN"/>
    <property type="match status" value="1"/>
</dbReference>
<evidence type="ECO:0000256" key="1">
    <source>
        <dbReference type="ARBA" id="ARBA00001954"/>
    </source>
</evidence>
<dbReference type="SMART" id="SM01150">
    <property type="entry name" value="DUF1338"/>
    <property type="match status" value="1"/>
</dbReference>
<evidence type="ECO:0000256" key="3">
    <source>
        <dbReference type="ARBA" id="ARBA00023002"/>
    </source>
</evidence>
<comment type="cofactor">
    <cofactor evidence="1">
        <name>Fe(2+)</name>
        <dbReference type="ChEBI" id="CHEBI:29033"/>
    </cofactor>
</comment>